<dbReference type="EC" id="2.1.1.166" evidence="6 11"/>
<feature type="compositionally biased region" description="Pro residues" evidence="12">
    <location>
        <begin position="215"/>
        <end position="230"/>
    </location>
</feature>
<feature type="binding site" evidence="11">
    <location>
        <position position="56"/>
    </location>
    <ligand>
        <name>S-adenosyl-L-methionine</name>
        <dbReference type="ChEBI" id="CHEBI:59789"/>
    </ligand>
</feature>
<accession>A0A367ZQU2</accession>
<evidence type="ECO:0000256" key="10">
    <source>
        <dbReference type="ARBA" id="ARBA00048970"/>
    </source>
</evidence>
<dbReference type="InterPro" id="IPR002877">
    <property type="entry name" value="RNA_MeTrfase_FtsJ_dom"/>
</dbReference>
<feature type="region of interest" description="Disordered" evidence="12">
    <location>
        <begin position="198"/>
        <end position="279"/>
    </location>
</feature>
<dbReference type="Pfam" id="PF01728">
    <property type="entry name" value="FtsJ"/>
    <property type="match status" value="1"/>
</dbReference>
<dbReference type="PANTHER" id="PTHR10920">
    <property type="entry name" value="RIBOSOMAL RNA METHYLTRANSFERASE"/>
    <property type="match status" value="1"/>
</dbReference>
<dbReference type="GO" id="GO:0005737">
    <property type="term" value="C:cytoplasm"/>
    <property type="evidence" value="ECO:0007669"/>
    <property type="project" value="UniProtKB-SubCell"/>
</dbReference>
<comment type="caution">
    <text evidence="14">The sequence shown here is derived from an EMBL/GenBank/DDBJ whole genome shotgun (WGS) entry which is preliminary data.</text>
</comment>
<comment type="catalytic activity">
    <reaction evidence="10 11">
        <text>uridine(2552) in 23S rRNA + S-adenosyl-L-methionine = 2'-O-methyluridine(2552) in 23S rRNA + S-adenosyl-L-homocysteine + H(+)</text>
        <dbReference type="Rhea" id="RHEA:42720"/>
        <dbReference type="Rhea" id="RHEA-COMP:10202"/>
        <dbReference type="Rhea" id="RHEA-COMP:10203"/>
        <dbReference type="ChEBI" id="CHEBI:15378"/>
        <dbReference type="ChEBI" id="CHEBI:57856"/>
        <dbReference type="ChEBI" id="CHEBI:59789"/>
        <dbReference type="ChEBI" id="CHEBI:65315"/>
        <dbReference type="ChEBI" id="CHEBI:74478"/>
        <dbReference type="EC" id="2.1.1.166"/>
    </reaction>
</comment>
<protein>
    <recommendedName>
        <fullName evidence="7 11">Ribosomal RNA large subunit methyltransferase E</fullName>
        <ecNumber evidence="6 11">2.1.1.166</ecNumber>
    </recommendedName>
    <alternativeName>
        <fullName evidence="9 11">23S rRNA Um2552 methyltransferase</fullName>
    </alternativeName>
    <alternativeName>
        <fullName evidence="8 11">rRNA (uridine-2'-O-)-methyltransferase</fullName>
    </alternativeName>
</protein>
<evidence type="ECO:0000256" key="3">
    <source>
        <dbReference type="ARBA" id="ARBA00022679"/>
    </source>
</evidence>
<evidence type="ECO:0000256" key="9">
    <source>
        <dbReference type="ARBA" id="ARBA00042745"/>
    </source>
</evidence>
<evidence type="ECO:0000256" key="1">
    <source>
        <dbReference type="ARBA" id="ARBA00022552"/>
    </source>
</evidence>
<dbReference type="SUPFAM" id="SSF53335">
    <property type="entry name" value="S-adenosyl-L-methionine-dependent methyltransferases"/>
    <property type="match status" value="1"/>
</dbReference>
<dbReference type="InterPro" id="IPR015507">
    <property type="entry name" value="rRNA-MeTfrase_E"/>
</dbReference>
<evidence type="ECO:0000313" key="15">
    <source>
        <dbReference type="Proteomes" id="UP000252355"/>
    </source>
</evidence>
<dbReference type="HAMAP" id="MF_01547">
    <property type="entry name" value="RNA_methyltr_E"/>
    <property type="match status" value="1"/>
</dbReference>
<evidence type="ECO:0000256" key="4">
    <source>
        <dbReference type="ARBA" id="ARBA00022691"/>
    </source>
</evidence>
<feature type="binding site" evidence="11">
    <location>
        <position position="58"/>
    </location>
    <ligand>
        <name>S-adenosyl-L-methionine</name>
        <dbReference type="ChEBI" id="CHEBI:59789"/>
    </ligand>
</feature>
<keyword evidence="2 11" id="KW-0489">Methyltransferase</keyword>
<proteinExistence type="inferred from homology"/>
<keyword evidence="4 11" id="KW-0949">S-adenosyl-L-methionine</keyword>
<evidence type="ECO:0000313" key="14">
    <source>
        <dbReference type="EMBL" id="RCK80410.1"/>
    </source>
</evidence>
<dbReference type="InterPro" id="IPR050082">
    <property type="entry name" value="RNA_methyltr_RlmE"/>
</dbReference>
<evidence type="ECO:0000256" key="11">
    <source>
        <dbReference type="HAMAP-Rule" id="MF_01547"/>
    </source>
</evidence>
<reference evidence="14 15" key="1">
    <citation type="submission" date="2018-05" db="EMBL/GenBank/DDBJ databases">
        <title>A metagenomic window into the 2 km-deep terrestrial subsurface aquifer revealed taxonomically and functionally diverse microbial community comprising novel uncultured bacterial lineages.</title>
        <authorList>
            <person name="Kadnikov V.V."/>
            <person name="Mardanov A.V."/>
            <person name="Beletsky A.V."/>
            <person name="Banks D."/>
            <person name="Pimenov N.V."/>
            <person name="Frank Y.A."/>
            <person name="Karnachuk O.V."/>
            <person name="Ravin N.V."/>
        </authorList>
    </citation>
    <scope>NUCLEOTIDE SEQUENCE [LARGE SCALE GENOMIC DNA]</scope>
    <source>
        <strain evidence="14">BY5</strain>
    </source>
</reference>
<dbReference type="Proteomes" id="UP000252355">
    <property type="component" value="Unassembled WGS sequence"/>
</dbReference>
<evidence type="ECO:0000256" key="2">
    <source>
        <dbReference type="ARBA" id="ARBA00022603"/>
    </source>
</evidence>
<sequence>MPDRHWIRRRLHDPFLKKAHREDFRSRAAYKLQEIAEKYKLIQSHSKVLDLGCAPGSWCQVVRRCLGPKGLVIGVDLLPVEPIDGVTLLQGDLTDPAVQDRITSLCPGGFDVILSDMAPHTTGIHHADTERSAELVGLVLDLCARWLKPGGAMLAKVFEGAEYPALRQRARTLFRFAKTVTPEASLARSREVYLLGQGYHGPTSRATASQAHPQPGSPRPASPGAAPPEAEPAAGTRANPDGRLSSRSATGPDDGPPPPPAPPRPSPIAPLRMGKRKKA</sequence>
<comment type="function">
    <text evidence="5 11">Specifically methylates the uridine in position 2552 of 23S rRNA at the 2'-O position of the ribose in the fully assembled 50S ribosomal subunit.</text>
</comment>
<keyword evidence="3 11" id="KW-0808">Transferase</keyword>
<comment type="similarity">
    <text evidence="11">Belongs to the class I-like SAM-binding methyltransferase superfamily. RNA methyltransferase RlmE family.</text>
</comment>
<name>A0A367ZQU2_9BACT</name>
<feature type="compositionally biased region" description="Pro residues" evidence="12">
    <location>
        <begin position="254"/>
        <end position="268"/>
    </location>
</feature>
<dbReference type="PANTHER" id="PTHR10920:SF18">
    <property type="entry name" value="RRNA METHYLTRANSFERASE 2, MITOCHONDRIAL"/>
    <property type="match status" value="1"/>
</dbReference>
<gene>
    <name evidence="11" type="primary">rlmE</name>
    <name evidence="11" type="synonym">ftsJ</name>
    <name evidence="11" type="synonym">rrmJ</name>
    <name evidence="14" type="ORF">OZSIB_3156</name>
</gene>
<feature type="binding site" evidence="11">
    <location>
        <position position="116"/>
    </location>
    <ligand>
        <name>S-adenosyl-L-methionine</name>
        <dbReference type="ChEBI" id="CHEBI:59789"/>
    </ligand>
</feature>
<dbReference type="AlphaFoldDB" id="A0A367ZQU2"/>
<dbReference type="Gene3D" id="3.40.50.150">
    <property type="entry name" value="Vaccinia Virus protein VP39"/>
    <property type="match status" value="1"/>
</dbReference>
<feature type="domain" description="Ribosomal RNA methyltransferase FtsJ" evidence="13">
    <location>
        <begin position="24"/>
        <end position="199"/>
    </location>
</feature>
<dbReference type="EMBL" id="QOQW01000006">
    <property type="protein sequence ID" value="RCK80410.1"/>
    <property type="molecule type" value="Genomic_DNA"/>
</dbReference>
<evidence type="ECO:0000256" key="6">
    <source>
        <dbReference type="ARBA" id="ARBA00038861"/>
    </source>
</evidence>
<feature type="binding site" evidence="11">
    <location>
        <position position="92"/>
    </location>
    <ligand>
        <name>S-adenosyl-L-methionine</name>
        <dbReference type="ChEBI" id="CHEBI:59789"/>
    </ligand>
</feature>
<organism evidence="14 15">
    <name type="scientific">Candidatus Ozemobacter sibiricus</name>
    <dbReference type="NCBI Taxonomy" id="2268124"/>
    <lineage>
        <taxon>Bacteria</taxon>
        <taxon>Candidatus Ozemobacteria</taxon>
        <taxon>Candidatus Ozemobacterales</taxon>
        <taxon>Candidatus Ozemobacteraceae</taxon>
        <taxon>Candidatus Ozemobacter</taxon>
    </lineage>
</organism>
<evidence type="ECO:0000259" key="13">
    <source>
        <dbReference type="Pfam" id="PF01728"/>
    </source>
</evidence>
<keyword evidence="1 11" id="KW-0698">rRNA processing</keyword>
<evidence type="ECO:0000256" key="5">
    <source>
        <dbReference type="ARBA" id="ARBA00037569"/>
    </source>
</evidence>
<dbReference type="CDD" id="cd02440">
    <property type="entry name" value="AdoMet_MTases"/>
    <property type="match status" value="1"/>
</dbReference>
<dbReference type="InterPro" id="IPR029063">
    <property type="entry name" value="SAM-dependent_MTases_sf"/>
</dbReference>
<dbReference type="GO" id="GO:0008650">
    <property type="term" value="F:rRNA (uridine-2'-O-)-methyltransferase activity"/>
    <property type="evidence" value="ECO:0007669"/>
    <property type="project" value="UniProtKB-UniRule"/>
</dbReference>
<feature type="binding site" evidence="11">
    <location>
        <position position="76"/>
    </location>
    <ligand>
        <name>S-adenosyl-L-methionine</name>
        <dbReference type="ChEBI" id="CHEBI:59789"/>
    </ligand>
</feature>
<evidence type="ECO:0000256" key="7">
    <source>
        <dbReference type="ARBA" id="ARBA00041129"/>
    </source>
</evidence>
<feature type="active site" description="Proton acceptor" evidence="11">
    <location>
        <position position="156"/>
    </location>
</feature>
<comment type="subcellular location">
    <subcellularLocation>
        <location evidence="11">Cytoplasm</location>
    </subcellularLocation>
</comment>
<evidence type="ECO:0000256" key="12">
    <source>
        <dbReference type="SAM" id="MobiDB-lite"/>
    </source>
</evidence>
<keyword evidence="11" id="KW-0963">Cytoplasm</keyword>
<evidence type="ECO:0000256" key="8">
    <source>
        <dbReference type="ARBA" id="ARBA00041995"/>
    </source>
</evidence>